<dbReference type="EMBL" id="KV875100">
    <property type="protein sequence ID" value="OIW26320.1"/>
    <property type="molecule type" value="Genomic_DNA"/>
</dbReference>
<feature type="domain" description="DUF7730" evidence="1">
    <location>
        <begin position="3"/>
        <end position="263"/>
    </location>
</feature>
<evidence type="ECO:0000313" key="3">
    <source>
        <dbReference type="Proteomes" id="UP000182658"/>
    </source>
</evidence>
<dbReference type="AlphaFoldDB" id="A0A1J7J944"/>
<accession>A0A1J7J944</accession>
<dbReference type="Proteomes" id="UP000182658">
    <property type="component" value="Unassembled WGS sequence"/>
</dbReference>
<reference evidence="2 3" key="1">
    <citation type="submission" date="2016-10" db="EMBL/GenBank/DDBJ databases">
        <title>Draft genome sequence of Coniochaeta ligniaria NRRL30616, a lignocellulolytic fungus for bioabatement of inhibitors in plant biomass hydrolysates.</title>
        <authorList>
            <consortium name="DOE Joint Genome Institute"/>
            <person name="Jimenez D.J."/>
            <person name="Hector R.E."/>
            <person name="Riley R."/>
            <person name="Sun H."/>
            <person name="Grigoriev I.V."/>
            <person name="Van Elsas J.D."/>
            <person name="Nichols N.N."/>
        </authorList>
    </citation>
    <scope>NUCLEOTIDE SEQUENCE [LARGE SCALE GENOMIC DNA]</scope>
    <source>
        <strain evidence="2 3">NRRL 30616</strain>
    </source>
</reference>
<dbReference type="InParanoid" id="A0A1J7J944"/>
<evidence type="ECO:0000313" key="2">
    <source>
        <dbReference type="EMBL" id="OIW26320.1"/>
    </source>
</evidence>
<dbReference type="STRING" id="1408157.A0A1J7J944"/>
<dbReference type="Pfam" id="PF24864">
    <property type="entry name" value="DUF7730"/>
    <property type="match status" value="1"/>
</dbReference>
<organism evidence="2 3">
    <name type="scientific">Coniochaeta ligniaria NRRL 30616</name>
    <dbReference type="NCBI Taxonomy" id="1408157"/>
    <lineage>
        <taxon>Eukaryota</taxon>
        <taxon>Fungi</taxon>
        <taxon>Dikarya</taxon>
        <taxon>Ascomycota</taxon>
        <taxon>Pezizomycotina</taxon>
        <taxon>Sordariomycetes</taxon>
        <taxon>Sordariomycetidae</taxon>
        <taxon>Coniochaetales</taxon>
        <taxon>Coniochaetaceae</taxon>
        <taxon>Coniochaeta</taxon>
    </lineage>
</organism>
<evidence type="ECO:0000259" key="1">
    <source>
        <dbReference type="Pfam" id="PF24864"/>
    </source>
</evidence>
<dbReference type="OrthoDB" id="4757095at2759"/>
<keyword evidence="3" id="KW-1185">Reference proteome</keyword>
<proteinExistence type="predicted"/>
<protein>
    <recommendedName>
        <fullName evidence="1">DUF7730 domain-containing protein</fullName>
    </recommendedName>
</protein>
<name>A0A1J7J944_9PEZI</name>
<sequence length="396" mass="44728">METQEQSQLFRLPLEVRYAIYGYLVPNAIHVFVRQGKLALSPCGEPEVSGDMRHLGYERKPVEDQSISCARSREDIWVRRLQSSWGPHWQCEEEAQGTAHEATRDETTTTLLLVCRRMHIDIAQVLVSDVVFQVTDLETLEHLAQGTTGSEPVSSPYAALSHAMPSLRKLHITLRLSLPFFRALSIVATTSSSSDSINTPQALITPMHTSVTECDAVTSWLQVWPFLALRLQGLQSLNLWLDHDESASWSLVNERAILSSIVASMLPQSIARLGVTVNLPMLHPRYENPERHYTKGSPPPPAFVVMNRRLRQDRFYEETGSGVGSVTYEPDFPALLDLIDFTADPDSGPLMTYEDVEELERESWSRGVNPENIIWEMASGLGPWPKTRPPFLPWRR</sequence>
<gene>
    <name evidence="2" type="ORF">CONLIGDRAFT_683309</name>
</gene>
<dbReference type="InterPro" id="IPR056632">
    <property type="entry name" value="DUF7730"/>
</dbReference>
<dbReference type="PANTHER" id="PTHR38790">
    <property type="entry name" value="2EXR DOMAIN-CONTAINING PROTEIN-RELATED"/>
    <property type="match status" value="1"/>
</dbReference>